<feature type="region of interest" description="Disordered" evidence="7">
    <location>
        <begin position="76"/>
        <end position="98"/>
    </location>
</feature>
<dbReference type="GO" id="GO:0008233">
    <property type="term" value="F:peptidase activity"/>
    <property type="evidence" value="ECO:0007669"/>
    <property type="project" value="UniProtKB-KW"/>
</dbReference>
<evidence type="ECO:0000259" key="8">
    <source>
        <dbReference type="Pfam" id="PF00814"/>
    </source>
</evidence>
<dbReference type="PRINTS" id="PR00789">
    <property type="entry name" value="OSIALOPTASE"/>
</dbReference>
<dbReference type="SUPFAM" id="SSF53067">
    <property type="entry name" value="Actin-like ATPase domain"/>
    <property type="match status" value="1"/>
</dbReference>
<evidence type="ECO:0000256" key="2">
    <source>
        <dbReference type="ARBA" id="ARBA00022679"/>
    </source>
</evidence>
<dbReference type="Gene3D" id="3.30.420.40">
    <property type="match status" value="1"/>
</dbReference>
<dbReference type="Pfam" id="PF00814">
    <property type="entry name" value="TsaD"/>
    <property type="match status" value="1"/>
</dbReference>
<feature type="compositionally biased region" description="Low complexity" evidence="7">
    <location>
        <begin position="170"/>
        <end position="184"/>
    </location>
</feature>
<feature type="compositionally biased region" description="Polar residues" evidence="7">
    <location>
        <begin position="495"/>
        <end position="506"/>
    </location>
</feature>
<evidence type="ECO:0000256" key="6">
    <source>
        <dbReference type="ARBA" id="ARBA00048117"/>
    </source>
</evidence>
<dbReference type="InterPro" id="IPR003442">
    <property type="entry name" value="T6A_TsaE"/>
</dbReference>
<dbReference type="AlphaFoldDB" id="A0A0M0K436"/>
<dbReference type="EC" id="2.3.1.234" evidence="1"/>
<evidence type="ECO:0000256" key="3">
    <source>
        <dbReference type="ARBA" id="ARBA00022694"/>
    </source>
</evidence>
<dbReference type="PANTHER" id="PTHR11735">
    <property type="entry name" value="TRNA N6-ADENOSINE THREONYLCARBAMOYLTRANSFERASE"/>
    <property type="match status" value="1"/>
</dbReference>
<evidence type="ECO:0000256" key="4">
    <source>
        <dbReference type="ARBA" id="ARBA00022723"/>
    </source>
</evidence>
<dbReference type="Gene3D" id="3.40.50.300">
    <property type="entry name" value="P-loop containing nucleotide triphosphate hydrolases"/>
    <property type="match status" value="1"/>
</dbReference>
<dbReference type="GO" id="GO:0002949">
    <property type="term" value="P:tRNA threonylcarbamoyladenosine modification"/>
    <property type="evidence" value="ECO:0007669"/>
    <property type="project" value="InterPro"/>
</dbReference>
<dbReference type="InterPro" id="IPR017861">
    <property type="entry name" value="KAE1/TsaD"/>
</dbReference>
<evidence type="ECO:0000256" key="1">
    <source>
        <dbReference type="ARBA" id="ARBA00012156"/>
    </source>
</evidence>
<keyword evidence="3" id="KW-0819">tRNA processing</keyword>
<dbReference type="GO" id="GO:0005739">
    <property type="term" value="C:mitochondrion"/>
    <property type="evidence" value="ECO:0007669"/>
    <property type="project" value="TreeGrafter"/>
</dbReference>
<keyword evidence="5" id="KW-0012">Acyltransferase</keyword>
<dbReference type="InterPro" id="IPR043129">
    <property type="entry name" value="ATPase_NBD"/>
</dbReference>
<accession>A0A0M0K436</accession>
<feature type="domain" description="Gcp-like" evidence="8">
    <location>
        <begin position="199"/>
        <end position="410"/>
    </location>
</feature>
<protein>
    <recommendedName>
        <fullName evidence="1">N(6)-L-threonylcarbamoyladenine synthase</fullName>
        <ecNumber evidence="1">2.3.1.234</ecNumber>
    </recommendedName>
</protein>
<comment type="catalytic activity">
    <reaction evidence="6">
        <text>L-threonylcarbamoyladenylate + adenosine(37) in tRNA = N(6)-L-threonylcarbamoyladenosine(37) in tRNA + AMP + H(+)</text>
        <dbReference type="Rhea" id="RHEA:37059"/>
        <dbReference type="Rhea" id="RHEA-COMP:10162"/>
        <dbReference type="Rhea" id="RHEA-COMP:10163"/>
        <dbReference type="ChEBI" id="CHEBI:15378"/>
        <dbReference type="ChEBI" id="CHEBI:73682"/>
        <dbReference type="ChEBI" id="CHEBI:74411"/>
        <dbReference type="ChEBI" id="CHEBI:74418"/>
        <dbReference type="ChEBI" id="CHEBI:456215"/>
        <dbReference type="EC" id="2.3.1.234"/>
    </reaction>
</comment>
<keyword evidence="9" id="KW-0378">Hydrolase</keyword>
<evidence type="ECO:0000256" key="7">
    <source>
        <dbReference type="SAM" id="MobiDB-lite"/>
    </source>
</evidence>
<keyword evidence="9" id="KW-0645">Protease</keyword>
<dbReference type="InterPro" id="IPR000905">
    <property type="entry name" value="Gcp-like_dom"/>
</dbReference>
<dbReference type="Proteomes" id="UP000037460">
    <property type="component" value="Unassembled WGS sequence"/>
</dbReference>
<dbReference type="PANTHER" id="PTHR11735:SF6">
    <property type="entry name" value="TRNA N6-ADENOSINE THREONYLCARBAMOYLTRANSFERASE, MITOCHONDRIAL"/>
    <property type="match status" value="1"/>
</dbReference>
<dbReference type="EMBL" id="JWZX01001483">
    <property type="protein sequence ID" value="KOO33580.1"/>
    <property type="molecule type" value="Genomic_DNA"/>
</dbReference>
<dbReference type="OrthoDB" id="10259622at2759"/>
<dbReference type="Pfam" id="PF02367">
    <property type="entry name" value="TsaE"/>
    <property type="match status" value="1"/>
</dbReference>
<comment type="caution">
    <text evidence="9">The sequence shown here is derived from an EMBL/GenBank/DDBJ whole genome shotgun (WGS) entry which is preliminary data.</text>
</comment>
<dbReference type="GO" id="GO:0046872">
    <property type="term" value="F:metal ion binding"/>
    <property type="evidence" value="ECO:0007669"/>
    <property type="project" value="UniProtKB-KW"/>
</dbReference>
<dbReference type="InterPro" id="IPR027417">
    <property type="entry name" value="P-loop_NTPase"/>
</dbReference>
<reference evidence="10" key="1">
    <citation type="journal article" date="2015" name="PLoS Genet.">
        <title>Genome Sequence and Transcriptome Analyses of Chrysochromulina tobin: Metabolic Tools for Enhanced Algal Fitness in the Prominent Order Prymnesiales (Haptophyceae).</title>
        <authorList>
            <person name="Hovde B.T."/>
            <person name="Deodato C.R."/>
            <person name="Hunsperger H.M."/>
            <person name="Ryken S.A."/>
            <person name="Yost W."/>
            <person name="Jha R.K."/>
            <person name="Patterson J."/>
            <person name="Monnat R.J. Jr."/>
            <person name="Barlow S.B."/>
            <person name="Starkenburg S.R."/>
            <person name="Cattolico R.A."/>
        </authorList>
    </citation>
    <scope>NUCLEOTIDE SEQUENCE</scope>
    <source>
        <strain evidence="10">CCMP291</strain>
    </source>
</reference>
<evidence type="ECO:0000313" key="9">
    <source>
        <dbReference type="EMBL" id="KOO33580.1"/>
    </source>
</evidence>
<evidence type="ECO:0000313" key="10">
    <source>
        <dbReference type="Proteomes" id="UP000037460"/>
    </source>
</evidence>
<gene>
    <name evidence="9" type="ORF">Ctob_012704</name>
</gene>
<proteinExistence type="predicted"/>
<dbReference type="GO" id="GO:0006508">
    <property type="term" value="P:proteolysis"/>
    <property type="evidence" value="ECO:0007669"/>
    <property type="project" value="UniProtKB-KW"/>
</dbReference>
<dbReference type="GO" id="GO:0061711">
    <property type="term" value="F:tRNA N(6)-L-threonylcarbamoyladenine synthase activity"/>
    <property type="evidence" value="ECO:0007669"/>
    <property type="project" value="UniProtKB-EC"/>
</dbReference>
<organism evidence="9 10">
    <name type="scientific">Chrysochromulina tobinii</name>
    <dbReference type="NCBI Taxonomy" id="1460289"/>
    <lineage>
        <taxon>Eukaryota</taxon>
        <taxon>Haptista</taxon>
        <taxon>Haptophyta</taxon>
        <taxon>Prymnesiophyceae</taxon>
        <taxon>Prymnesiales</taxon>
        <taxon>Chrysochromulinaceae</taxon>
        <taxon>Chrysochromulina</taxon>
    </lineage>
</organism>
<keyword evidence="2" id="KW-0808">Transferase</keyword>
<feature type="region of interest" description="Disordered" evidence="7">
    <location>
        <begin position="170"/>
        <end position="200"/>
    </location>
</feature>
<evidence type="ECO:0000256" key="5">
    <source>
        <dbReference type="ARBA" id="ARBA00023315"/>
    </source>
</evidence>
<keyword evidence="10" id="KW-1185">Reference proteome</keyword>
<sequence length="518" mass="55248">MLFELSDEEATVNLGAQLAEVAQPGDVIFLHGELGAGKTALSRGFLRHFFANPSLEVPSPSYLICFTYGDAAADATPEVPTSSSANGHGSRRRTAGRPRLPGVNVLHLDPYRLPEGKVASLIDLAPAFARHICLIEWPESTWAEKKTKFVPTKSSRAAAIPALHLPPELPAAAADGGAASSTPANDAPHGATAPTASTQLSPDGVPPFPFLTLLVSGGHNLLVLTTALGAHAILGSTLDDSIGEAFDKTARLLGIPQIPGGPVLERLAREGDPRRHALPAPLSKTKDAELRASCDFSYAGLKSAVRQLLETRLPPTRRSELPAAELQRELADVAASFQRVAVEHLAQRTARALEWALETAPNLTCLVVAGGVAANLLVRSELARVASEAGLPMVCPPLRLCMDNGLMVAWTGVQRLRLGLAERPLRADADDETQRLFVEVRPKWPLGPRDPRSKTLQQQLSKRKQPHNQPNQPAQTAPVETLEEPLVAEDVNADGQASMTKPNGQASKRPRAEAEVES</sequence>
<keyword evidence="4" id="KW-0479">Metal-binding</keyword>
<feature type="region of interest" description="Disordered" evidence="7">
    <location>
        <begin position="443"/>
        <end position="518"/>
    </location>
</feature>
<name>A0A0M0K436_9EUKA</name>